<reference evidence="1" key="1">
    <citation type="submission" date="2021-01" db="EMBL/GenBank/DDBJ databases">
        <authorList>
            <person name="Corre E."/>
            <person name="Pelletier E."/>
            <person name="Niang G."/>
            <person name="Scheremetjew M."/>
            <person name="Finn R."/>
            <person name="Kale V."/>
            <person name="Holt S."/>
            <person name="Cochrane G."/>
            <person name="Meng A."/>
            <person name="Brown T."/>
            <person name="Cohen L."/>
        </authorList>
    </citation>
    <scope>NUCLEOTIDE SEQUENCE</scope>
    <source>
        <strain evidence="1">UIO037</strain>
    </source>
</reference>
<proteinExistence type="predicted"/>
<organism evidence="1">
    <name type="scientific">Prymnesium polylepis</name>
    <dbReference type="NCBI Taxonomy" id="72548"/>
    <lineage>
        <taxon>Eukaryota</taxon>
        <taxon>Haptista</taxon>
        <taxon>Haptophyta</taxon>
        <taxon>Prymnesiophyceae</taxon>
        <taxon>Prymnesiales</taxon>
        <taxon>Prymnesiaceae</taxon>
        <taxon>Prymnesium</taxon>
    </lineage>
</organism>
<accession>A0A7S4MXM5</accession>
<dbReference type="EMBL" id="HBKO01032692">
    <property type="protein sequence ID" value="CAE2251934.1"/>
    <property type="molecule type" value="Transcribed_RNA"/>
</dbReference>
<evidence type="ECO:0000313" key="1">
    <source>
        <dbReference type="EMBL" id="CAE2251934.1"/>
    </source>
</evidence>
<sequence length="301" mass="34223">MKAAVDGVVPLEKLGPSPTLEPREVISSVMAALHRSNWDSPTPFYGFEVALRFLAPTHQAKQKKAKPAGFSRFMRQPHKVGQISWNEYRFEGPVIELKGAGADGCDEVYQMCSMRASPSEEWMSTRWKLVLSVSDFGEYVSQPQWLVEAVFANEPDTQEDVEFLRSKQPGAGSEAREADEPRVVVDRVMHALRRMDEPYPLHGAAMATRYCSPRNRASELNPEVFARYLEDPWYSILVEWDEKAEDDDDEGDETGCATDTRRCTKEVDVLVRRDGEDSYTMVSWELSQYDGNWLIDSLNII</sequence>
<dbReference type="AlphaFoldDB" id="A0A7S4MXM5"/>
<gene>
    <name evidence="1" type="ORF">CPOL0286_LOCUS14902</name>
</gene>
<name>A0A7S4MXM5_9EUKA</name>
<protein>
    <submittedName>
        <fullName evidence="1">Uncharacterized protein</fullName>
    </submittedName>
</protein>